<protein>
    <submittedName>
        <fullName evidence="1">Unclassified</fullName>
    </submittedName>
</protein>
<geneLocation type="mitochondrion" evidence="1"/>
<name>W1IBD0_9HYPO</name>
<sequence length="47" mass="5189">MQSNRLSGGLGMIRARRVCEYPGSWSGMSSWYVSGRTFVGRFISAVS</sequence>
<keyword evidence="1" id="KW-0496">Mitochondrion</keyword>
<accession>W1IBD0</accession>
<dbReference type="EMBL" id="HG321315">
    <property type="protein sequence ID" value="CEF82633.1"/>
    <property type="molecule type" value="Genomic_DNA"/>
</dbReference>
<evidence type="ECO:0000313" key="1">
    <source>
        <dbReference type="EMBL" id="CDL73371.1"/>
    </source>
</evidence>
<dbReference type="AlphaFoldDB" id="W1IBD0"/>
<dbReference type="EMBL" id="CBMI010005050">
    <property type="protein sequence ID" value="CDL73371.1"/>
    <property type="molecule type" value="Genomic_DNA"/>
</dbReference>
<reference evidence="1" key="1">
    <citation type="submission" date="2013-05" db="EMBL/GenBank/DDBJ databases">
        <title>Draft genome sequences of six wheat associated Fusarium spp. isolates.</title>
        <authorList>
            <person name="Moolhuijzen P.M."/>
            <person name="Manners J.M."/>
            <person name="Wilcox S."/>
            <person name="Bellgard M.I."/>
            <person name="Gardiner D.M."/>
        </authorList>
    </citation>
    <scope>NUCLEOTIDE SEQUENCE</scope>
    <source>
        <strain evidence="1">CS3069</strain>
    </source>
</reference>
<gene>
    <name evidence="1" type="ORF">BN850_0137590</name>
</gene>
<proteinExistence type="predicted"/>
<organism evidence="1">
    <name type="scientific">Fusarium clavum</name>
    <dbReference type="NCBI Taxonomy" id="2594811"/>
    <lineage>
        <taxon>Eukaryota</taxon>
        <taxon>Fungi</taxon>
        <taxon>Dikarya</taxon>
        <taxon>Ascomycota</taxon>
        <taxon>Pezizomycotina</taxon>
        <taxon>Sordariomycetes</taxon>
        <taxon>Hypocreomycetidae</taxon>
        <taxon>Hypocreales</taxon>
        <taxon>Nectriaceae</taxon>
        <taxon>Fusarium</taxon>
        <taxon>Fusarium incarnatum-equiseti species complex</taxon>
    </lineage>
</organism>